<dbReference type="AlphaFoldDB" id="A0AAW9CKZ8"/>
<feature type="domain" description="Amine oxidase" evidence="1">
    <location>
        <begin position="4"/>
        <end position="83"/>
    </location>
</feature>
<gene>
    <name evidence="2" type="ORF">QWU01_28125</name>
</gene>
<reference evidence="2" key="1">
    <citation type="journal article" date="2023" name="J Glob Antimicrob Resist">
        <title>Emergence of NDM-1 and KPC-3 carbapenemases in Kluyvera cryocrescens: Investigating genetic heterogeneity and acquisition routes of blaNDM-1 in Enterobacterales species in Portugal.</title>
        <authorList>
            <person name="Loiodice M."/>
            <person name="Ribeiro M."/>
            <person name="Peixe L."/>
            <person name="Novais A."/>
        </authorList>
    </citation>
    <scope>NUCLEOTIDE SEQUENCE</scope>
    <source>
        <strain evidence="2">K629</strain>
    </source>
</reference>
<organism evidence="2 3">
    <name type="scientific">Kluyvera cryocrescens</name>
    <name type="common">Kluyvera citrophila</name>
    <dbReference type="NCBI Taxonomy" id="580"/>
    <lineage>
        <taxon>Bacteria</taxon>
        <taxon>Pseudomonadati</taxon>
        <taxon>Pseudomonadota</taxon>
        <taxon>Gammaproteobacteria</taxon>
        <taxon>Enterobacterales</taxon>
        <taxon>Enterobacteriaceae</taxon>
        <taxon>Kluyvera</taxon>
    </lineage>
</organism>
<name>A0AAW9CKZ8_KLUCR</name>
<dbReference type="InterPro" id="IPR002937">
    <property type="entry name" value="Amino_oxidase"/>
</dbReference>
<evidence type="ECO:0000259" key="1">
    <source>
        <dbReference type="Pfam" id="PF01593"/>
    </source>
</evidence>
<comment type="caution">
    <text evidence="2">The sequence shown here is derived from an EMBL/GenBank/DDBJ whole genome shotgun (WGS) entry which is preliminary data.</text>
</comment>
<dbReference type="GO" id="GO:0016491">
    <property type="term" value="F:oxidoreductase activity"/>
    <property type="evidence" value="ECO:0007669"/>
    <property type="project" value="InterPro"/>
</dbReference>
<dbReference type="Pfam" id="PF01593">
    <property type="entry name" value="Amino_oxidase"/>
    <property type="match status" value="1"/>
</dbReference>
<feature type="non-terminal residue" evidence="2">
    <location>
        <position position="83"/>
    </location>
</feature>
<feature type="non-terminal residue" evidence="2">
    <location>
        <position position="1"/>
    </location>
</feature>
<dbReference type="Proteomes" id="UP001276300">
    <property type="component" value="Unassembled WGS sequence"/>
</dbReference>
<dbReference type="EMBL" id="JAUEQX010000090">
    <property type="protein sequence ID" value="MDW3780650.1"/>
    <property type="molecule type" value="Genomic_DNA"/>
</dbReference>
<proteinExistence type="predicted"/>
<accession>A0AAW9CKZ8</accession>
<evidence type="ECO:0000313" key="3">
    <source>
        <dbReference type="Proteomes" id="UP001276300"/>
    </source>
</evidence>
<protein>
    <submittedName>
        <fullName evidence="2">FAD-dependent oxidoreductase</fullName>
    </submittedName>
</protein>
<evidence type="ECO:0000313" key="2">
    <source>
        <dbReference type="EMBL" id="MDW3780650.1"/>
    </source>
</evidence>
<sequence length="83" mass="9089">RPEPDDELAGIVRDALSAWFPEHHFGGFETVGIDRIEFAQFEQPPGFRSAVPTVDSPDGPVFVAGDYTEWSSIQGALKSGRRA</sequence>
<dbReference type="RefSeq" id="WP_318243456.1">
    <property type="nucleotide sequence ID" value="NZ_JAUEQX010000090.1"/>
</dbReference>